<dbReference type="CDD" id="cd00093">
    <property type="entry name" value="HTH_XRE"/>
    <property type="match status" value="1"/>
</dbReference>
<dbReference type="InterPro" id="IPR001387">
    <property type="entry name" value="Cro/C1-type_HTH"/>
</dbReference>
<proteinExistence type="predicted"/>
<dbReference type="SMART" id="SM00530">
    <property type="entry name" value="HTH_XRE"/>
    <property type="match status" value="1"/>
</dbReference>
<keyword evidence="1" id="KW-0238">DNA-binding</keyword>
<dbReference type="AlphaFoldDB" id="A0A136WE81"/>
<dbReference type="STRING" id="36847.CLNEO_18480"/>
<evidence type="ECO:0000256" key="1">
    <source>
        <dbReference type="ARBA" id="ARBA00023125"/>
    </source>
</evidence>
<gene>
    <name evidence="3" type="ORF">CLNEO_18480</name>
</gene>
<protein>
    <submittedName>
        <fullName evidence="3">Transcriptional repressor DicA</fullName>
    </submittedName>
</protein>
<name>A0A136WE81_9FIRM</name>
<dbReference type="Gene3D" id="1.10.260.40">
    <property type="entry name" value="lambda repressor-like DNA-binding domains"/>
    <property type="match status" value="1"/>
</dbReference>
<dbReference type="RefSeq" id="WP_066087852.1">
    <property type="nucleotide sequence ID" value="NZ_LRVM01000005.1"/>
</dbReference>
<dbReference type="GO" id="GO:0003677">
    <property type="term" value="F:DNA binding"/>
    <property type="evidence" value="ECO:0007669"/>
    <property type="project" value="UniProtKB-KW"/>
</dbReference>
<feature type="domain" description="HTH cro/C1-type" evidence="2">
    <location>
        <begin position="6"/>
        <end position="60"/>
    </location>
</feature>
<reference evidence="3 4" key="1">
    <citation type="submission" date="2016-01" db="EMBL/GenBank/DDBJ databases">
        <title>Genome sequence of Clostridium neopropionicum X4, DSM-3847.</title>
        <authorList>
            <person name="Poehlein A."/>
            <person name="Beck M.H."/>
            <person name="Bengelsdorf F.R."/>
            <person name="Daniel R."/>
            <person name="Duerre P."/>
        </authorList>
    </citation>
    <scope>NUCLEOTIDE SEQUENCE [LARGE SCALE GENOMIC DNA]</scope>
    <source>
        <strain evidence="3 4">DSM-3847</strain>
    </source>
</reference>
<dbReference type="PANTHER" id="PTHR46558">
    <property type="entry name" value="TRACRIPTIONAL REGULATORY PROTEIN-RELATED-RELATED"/>
    <property type="match status" value="1"/>
</dbReference>
<accession>A0A136WE81</accession>
<dbReference type="InterPro" id="IPR010982">
    <property type="entry name" value="Lambda_DNA-bd_dom_sf"/>
</dbReference>
<dbReference type="EMBL" id="LRVM01000005">
    <property type="protein sequence ID" value="KXL52825.1"/>
    <property type="molecule type" value="Genomic_DNA"/>
</dbReference>
<dbReference type="Proteomes" id="UP000070539">
    <property type="component" value="Unassembled WGS sequence"/>
</dbReference>
<dbReference type="Pfam" id="PF01381">
    <property type="entry name" value="HTH_3"/>
    <property type="match status" value="1"/>
</dbReference>
<evidence type="ECO:0000259" key="2">
    <source>
        <dbReference type="PROSITE" id="PS50943"/>
    </source>
</evidence>
<organism evidence="3 4">
    <name type="scientific">Anaerotignum neopropionicum</name>
    <dbReference type="NCBI Taxonomy" id="36847"/>
    <lineage>
        <taxon>Bacteria</taxon>
        <taxon>Bacillati</taxon>
        <taxon>Bacillota</taxon>
        <taxon>Clostridia</taxon>
        <taxon>Lachnospirales</taxon>
        <taxon>Anaerotignaceae</taxon>
        <taxon>Anaerotignum</taxon>
    </lineage>
</organism>
<comment type="caution">
    <text evidence="3">The sequence shown here is derived from an EMBL/GenBank/DDBJ whole genome shotgun (WGS) entry which is preliminary data.</text>
</comment>
<dbReference type="SUPFAM" id="SSF47413">
    <property type="entry name" value="lambda repressor-like DNA-binding domains"/>
    <property type="match status" value="1"/>
</dbReference>
<dbReference type="OrthoDB" id="9801008at2"/>
<dbReference type="PANTHER" id="PTHR46558:SF11">
    <property type="entry name" value="HTH-TYPE TRANSCRIPTIONAL REGULATOR XRE"/>
    <property type="match status" value="1"/>
</dbReference>
<evidence type="ECO:0000313" key="3">
    <source>
        <dbReference type="EMBL" id="KXL52825.1"/>
    </source>
</evidence>
<evidence type="ECO:0000313" key="4">
    <source>
        <dbReference type="Proteomes" id="UP000070539"/>
    </source>
</evidence>
<keyword evidence="4" id="KW-1185">Reference proteome</keyword>
<dbReference type="PROSITE" id="PS50943">
    <property type="entry name" value="HTH_CROC1"/>
    <property type="match status" value="1"/>
</dbReference>
<sequence length="167" mass="19109">MIGDCIKIARKNAGMTQEDLGKAIGMSGVAIMRYEKGQREPNKNVVEKIAKALGVNPNFLMDWDEQYPDIAIEVEKHERFVSYMKSLGFDVVYYSEPCTIPIEAVPKEFKDEVQGSSVESETFSVSIMYEGDPLTLTEDEFSELQKQTAESIEHQLWKFKKIQENER</sequence>